<evidence type="ECO:0000256" key="8">
    <source>
        <dbReference type="ARBA" id="ARBA00047989"/>
    </source>
</evidence>
<evidence type="ECO:0000256" key="1">
    <source>
        <dbReference type="ARBA" id="ARBA00000553"/>
    </source>
</evidence>
<dbReference type="RefSeq" id="WP_006943043.1">
    <property type="nucleotide sequence ID" value="NZ_GL538209.1"/>
</dbReference>
<comment type="catalytic activity">
    <reaction evidence="8">
        <text>adenosine + H2O + H(+) = inosine + NH4(+)</text>
        <dbReference type="Rhea" id="RHEA:24408"/>
        <dbReference type="ChEBI" id="CHEBI:15377"/>
        <dbReference type="ChEBI" id="CHEBI:15378"/>
        <dbReference type="ChEBI" id="CHEBI:16335"/>
        <dbReference type="ChEBI" id="CHEBI:17596"/>
        <dbReference type="ChEBI" id="CHEBI:28938"/>
        <dbReference type="EC" id="3.5.4.4"/>
    </reaction>
    <physiologicalReaction direction="left-to-right" evidence="8">
        <dbReference type="Rhea" id="RHEA:24409"/>
    </physiologicalReaction>
</comment>
<keyword evidence="12" id="KW-1185">Reference proteome</keyword>
<comment type="catalytic activity">
    <reaction evidence="9">
        <text>adenosine + phosphate = alpha-D-ribose 1-phosphate + adenine</text>
        <dbReference type="Rhea" id="RHEA:27642"/>
        <dbReference type="ChEBI" id="CHEBI:16335"/>
        <dbReference type="ChEBI" id="CHEBI:16708"/>
        <dbReference type="ChEBI" id="CHEBI:43474"/>
        <dbReference type="ChEBI" id="CHEBI:57720"/>
        <dbReference type="EC" id="2.4.2.1"/>
    </reaction>
    <physiologicalReaction direction="left-to-right" evidence="9">
        <dbReference type="Rhea" id="RHEA:27643"/>
    </physiologicalReaction>
</comment>
<dbReference type="CDD" id="cd16833">
    <property type="entry name" value="YfiH"/>
    <property type="match status" value="1"/>
</dbReference>
<dbReference type="Proteomes" id="UP000003195">
    <property type="component" value="Unassembled WGS sequence"/>
</dbReference>
<sequence>MTVRISKKIDPIWEDWPELRNFSFLHGVTERVGGCSSGEYASLNCDFEGGDTAFSVLENRRRLCAALACDPLNITTTGTGEPGHIVVVGEAERGAGAGDYFCALKRTKALMTDLRDTPLFMFAADAVPLILFDAQHHACAVVTADIPELKSRLVSSVLFAMNIIYGSRPEELFAYIGPAASEEYVTVNVADALMKKQGEIGLTVHVNMKEAVERELKQGGVDSQHIFVSNSCTYKERERFFSLRRQGIYCGRNTVFALLL</sequence>
<evidence type="ECO:0000313" key="11">
    <source>
        <dbReference type="EMBL" id="EFQ03495.1"/>
    </source>
</evidence>
<dbReference type="GO" id="GO:0017061">
    <property type="term" value="F:S-methyl-5-thioadenosine phosphorylase activity"/>
    <property type="evidence" value="ECO:0007669"/>
    <property type="project" value="UniProtKB-EC"/>
</dbReference>
<keyword evidence="5" id="KW-0479">Metal-binding</keyword>
<organism evidence="11 12">
    <name type="scientific">Megasphaera micronuciformis F0359</name>
    <dbReference type="NCBI Taxonomy" id="706434"/>
    <lineage>
        <taxon>Bacteria</taxon>
        <taxon>Bacillati</taxon>
        <taxon>Bacillota</taxon>
        <taxon>Negativicutes</taxon>
        <taxon>Veillonellales</taxon>
        <taxon>Veillonellaceae</taxon>
        <taxon>Megasphaera</taxon>
    </lineage>
</organism>
<dbReference type="GO" id="GO:0016787">
    <property type="term" value="F:hydrolase activity"/>
    <property type="evidence" value="ECO:0007669"/>
    <property type="project" value="UniProtKB-KW"/>
</dbReference>
<dbReference type="STRING" id="706434.HMPREF9429_01701"/>
<dbReference type="Gene3D" id="3.60.140.10">
    <property type="entry name" value="CNF1/YfiH-like putative cysteine hydrolases"/>
    <property type="match status" value="1"/>
</dbReference>
<comment type="similarity">
    <text evidence="3">Belongs to the purine nucleoside phosphorylase YfiH/LACC1 family.</text>
</comment>
<evidence type="ECO:0000256" key="5">
    <source>
        <dbReference type="ARBA" id="ARBA00022723"/>
    </source>
</evidence>
<accession>E2ZDZ9</accession>
<evidence type="ECO:0000256" key="9">
    <source>
        <dbReference type="ARBA" id="ARBA00048968"/>
    </source>
</evidence>
<dbReference type="InterPro" id="IPR003730">
    <property type="entry name" value="Cu_polyphenol_OxRdtase"/>
</dbReference>
<evidence type="ECO:0000256" key="7">
    <source>
        <dbReference type="ARBA" id="ARBA00022833"/>
    </source>
</evidence>
<comment type="catalytic activity">
    <reaction evidence="10">
        <text>S-methyl-5'-thioadenosine + phosphate = 5-(methylsulfanyl)-alpha-D-ribose 1-phosphate + adenine</text>
        <dbReference type="Rhea" id="RHEA:11852"/>
        <dbReference type="ChEBI" id="CHEBI:16708"/>
        <dbReference type="ChEBI" id="CHEBI:17509"/>
        <dbReference type="ChEBI" id="CHEBI:43474"/>
        <dbReference type="ChEBI" id="CHEBI:58533"/>
        <dbReference type="EC" id="2.4.2.28"/>
    </reaction>
    <physiologicalReaction direction="left-to-right" evidence="10">
        <dbReference type="Rhea" id="RHEA:11853"/>
    </physiologicalReaction>
</comment>
<proteinExistence type="inferred from homology"/>
<reference evidence="11 12" key="1">
    <citation type="submission" date="2010-08" db="EMBL/GenBank/DDBJ databases">
        <authorList>
            <person name="Weinstock G."/>
            <person name="Sodergren E."/>
            <person name="Clifton S."/>
            <person name="Fulton L."/>
            <person name="Fulton B."/>
            <person name="Courtney L."/>
            <person name="Fronick C."/>
            <person name="Harrison M."/>
            <person name="Strong C."/>
            <person name="Farmer C."/>
            <person name="Delahaunty K."/>
            <person name="Markovic C."/>
            <person name="Hall O."/>
            <person name="Minx P."/>
            <person name="Tomlinson C."/>
            <person name="Mitreva M."/>
            <person name="Hou S."/>
            <person name="Chen J."/>
            <person name="Wollam A."/>
            <person name="Pepin K.H."/>
            <person name="Johnson M."/>
            <person name="Bhonagiri V."/>
            <person name="Zhang X."/>
            <person name="Suruliraj S."/>
            <person name="Warren W."/>
            <person name="Chinwalla A."/>
            <person name="Mardis E.R."/>
            <person name="Wilson R.K."/>
        </authorList>
    </citation>
    <scope>NUCLEOTIDE SEQUENCE [LARGE SCALE GENOMIC DNA]</scope>
    <source>
        <strain evidence="11 12">F0359</strain>
    </source>
</reference>
<dbReference type="Pfam" id="PF02578">
    <property type="entry name" value="Cu-oxidase_4"/>
    <property type="match status" value="1"/>
</dbReference>
<dbReference type="GO" id="GO:0005507">
    <property type="term" value="F:copper ion binding"/>
    <property type="evidence" value="ECO:0007669"/>
    <property type="project" value="TreeGrafter"/>
</dbReference>
<evidence type="ECO:0008006" key="13">
    <source>
        <dbReference type="Google" id="ProtNLM"/>
    </source>
</evidence>
<dbReference type="AlphaFoldDB" id="E2ZDZ9"/>
<evidence type="ECO:0000256" key="3">
    <source>
        <dbReference type="ARBA" id="ARBA00007353"/>
    </source>
</evidence>
<dbReference type="EMBL" id="AECS01000040">
    <property type="protein sequence ID" value="EFQ03495.1"/>
    <property type="molecule type" value="Genomic_DNA"/>
</dbReference>
<comment type="function">
    <text evidence="2">Purine nucleoside enzyme that catalyzes the phosphorolysis of adenosine and inosine nucleosides, yielding D-ribose 1-phosphate and the respective free bases, adenine and hypoxanthine. Also catalyzes the phosphorolysis of S-methyl-5'-thioadenosine into adenine and S-methyl-5-thio-alpha-D-ribose 1-phosphate. Also has adenosine deaminase activity.</text>
</comment>
<dbReference type="InterPro" id="IPR038371">
    <property type="entry name" value="Cu_polyphenol_OxRdtase_sf"/>
</dbReference>
<keyword evidence="7" id="KW-0862">Zinc</keyword>
<evidence type="ECO:0000256" key="10">
    <source>
        <dbReference type="ARBA" id="ARBA00049893"/>
    </source>
</evidence>
<comment type="caution">
    <text evidence="11">The sequence shown here is derived from an EMBL/GenBank/DDBJ whole genome shotgun (WGS) entry which is preliminary data.</text>
</comment>
<dbReference type="eggNOG" id="COG1496">
    <property type="taxonomic scope" value="Bacteria"/>
</dbReference>
<gene>
    <name evidence="11" type="ORF">HMPREF9429_01701</name>
</gene>
<comment type="catalytic activity">
    <reaction evidence="1">
        <text>inosine + phosphate = alpha-D-ribose 1-phosphate + hypoxanthine</text>
        <dbReference type="Rhea" id="RHEA:27646"/>
        <dbReference type="ChEBI" id="CHEBI:17368"/>
        <dbReference type="ChEBI" id="CHEBI:17596"/>
        <dbReference type="ChEBI" id="CHEBI:43474"/>
        <dbReference type="ChEBI" id="CHEBI:57720"/>
        <dbReference type="EC" id="2.4.2.1"/>
    </reaction>
    <physiologicalReaction direction="left-to-right" evidence="1">
        <dbReference type="Rhea" id="RHEA:27647"/>
    </physiologicalReaction>
</comment>
<dbReference type="SUPFAM" id="SSF64438">
    <property type="entry name" value="CNF1/YfiH-like putative cysteine hydrolases"/>
    <property type="match status" value="1"/>
</dbReference>
<protein>
    <recommendedName>
        <fullName evidence="13">Laccase domain-containing protein</fullName>
    </recommendedName>
</protein>
<evidence type="ECO:0000256" key="4">
    <source>
        <dbReference type="ARBA" id="ARBA00022679"/>
    </source>
</evidence>
<dbReference type="HOGENOM" id="CLU_065784_0_0_9"/>
<dbReference type="OrthoDB" id="4279at2"/>
<name>E2ZDZ9_9FIRM</name>
<dbReference type="PANTHER" id="PTHR30616:SF2">
    <property type="entry name" value="PURINE NUCLEOSIDE PHOSPHORYLASE LACC1"/>
    <property type="match status" value="1"/>
</dbReference>
<evidence type="ECO:0000256" key="2">
    <source>
        <dbReference type="ARBA" id="ARBA00003215"/>
    </source>
</evidence>
<dbReference type="PANTHER" id="PTHR30616">
    <property type="entry name" value="UNCHARACTERIZED PROTEIN YFIH"/>
    <property type="match status" value="1"/>
</dbReference>
<evidence type="ECO:0000313" key="12">
    <source>
        <dbReference type="Proteomes" id="UP000003195"/>
    </source>
</evidence>
<dbReference type="InterPro" id="IPR011324">
    <property type="entry name" value="Cytotoxic_necrot_fac-like_cat"/>
</dbReference>
<evidence type="ECO:0000256" key="6">
    <source>
        <dbReference type="ARBA" id="ARBA00022801"/>
    </source>
</evidence>
<keyword evidence="6" id="KW-0378">Hydrolase</keyword>
<keyword evidence="4" id="KW-0808">Transferase</keyword>